<comment type="caution">
    <text evidence="2">The sequence shown here is derived from an EMBL/GenBank/DDBJ whole genome shotgun (WGS) entry which is preliminary data.</text>
</comment>
<dbReference type="RefSeq" id="WP_151486420.1">
    <property type="nucleotide sequence ID" value="NZ_BAAAIN010000002.1"/>
</dbReference>
<dbReference type="Proteomes" id="UP000436027">
    <property type="component" value="Unassembled WGS sequence"/>
</dbReference>
<organism evidence="2 3">
    <name type="scientific">Microbacterium maritypicum</name>
    <name type="common">Microbacterium liquefaciens</name>
    <dbReference type="NCBI Taxonomy" id="33918"/>
    <lineage>
        <taxon>Bacteria</taxon>
        <taxon>Bacillati</taxon>
        <taxon>Actinomycetota</taxon>
        <taxon>Actinomycetes</taxon>
        <taxon>Micrococcales</taxon>
        <taxon>Microbacteriaceae</taxon>
        <taxon>Microbacterium</taxon>
    </lineage>
</organism>
<proteinExistence type="predicted"/>
<dbReference type="AlphaFoldDB" id="A0AAD3X7F2"/>
<evidence type="ECO:0000313" key="3">
    <source>
        <dbReference type="Proteomes" id="UP000436027"/>
    </source>
</evidence>
<protein>
    <submittedName>
        <fullName evidence="2">Uncharacterized protein</fullName>
    </submittedName>
</protein>
<feature type="compositionally biased region" description="Low complexity" evidence="1">
    <location>
        <begin position="338"/>
        <end position="361"/>
    </location>
</feature>
<gene>
    <name evidence="2" type="ORF">F6W70_08950</name>
</gene>
<feature type="region of interest" description="Disordered" evidence="1">
    <location>
        <begin position="335"/>
        <end position="387"/>
    </location>
</feature>
<sequence>MNDIAIDDGRGAPLVPGAHRVVRTLDPTEGPFSGTLVTQGEGVAVRMDAAILRGWDGWRFAGAEHIAAPIDVSRRRGGHDALLPWCTERVRGFLGRRSAAGGNITPGESSTLVVSLLRGLDELGEGAGGARTGTWWLTDGGRPIFVLGDGPDARAGVMEILESLREQTPDKALTRALGAVEDGLEKTLTHPRLPRTLIDSWERSMLDIAAPQPLERELHAPERARDLARATAPGVPQDRQGALRLRADRVRTGEPYRGSRRRDAIRDALRVFVEAIHARLEDRRRTRPARTRPRNSGAGQSETTADRRKRSVLVAGVAAALVLAGGLLWPDGEEAGKADGAADGSSQTRSSAPGGDAASASTPPPRAAPAGGEDSRSQSSSAEEDPLGAVPSLLRAIADCRAQGDTSCTDAVAGDAENVMGALGSVDPVKPSPELVDEYGDVAVVRLRTSGVDDGEGDAEGQGSDQTIVVLIRTEEKWLVRDVYDVADQPG</sequence>
<name>A0AAD3X7F2_MICMQ</name>
<reference evidence="2 3" key="1">
    <citation type="submission" date="2019-09" db="EMBL/GenBank/DDBJ databases">
        <title>Whole genome sequencing of Microbacterium maritypicum.</title>
        <authorList>
            <person name="Lenchi N."/>
        </authorList>
    </citation>
    <scope>NUCLEOTIDE SEQUENCE [LARGE SCALE GENOMIC DNA]</scope>
    <source>
        <strain evidence="2 3">DSM 12512</strain>
    </source>
</reference>
<evidence type="ECO:0000313" key="2">
    <source>
        <dbReference type="EMBL" id="KAB1887490.1"/>
    </source>
</evidence>
<feature type="region of interest" description="Disordered" evidence="1">
    <location>
        <begin position="283"/>
        <end position="308"/>
    </location>
</feature>
<dbReference type="EMBL" id="WAAQ01000001">
    <property type="protein sequence ID" value="KAB1887490.1"/>
    <property type="molecule type" value="Genomic_DNA"/>
</dbReference>
<evidence type="ECO:0000256" key="1">
    <source>
        <dbReference type="SAM" id="MobiDB-lite"/>
    </source>
</evidence>
<accession>A0AAD3X7F2</accession>